<gene>
    <name evidence="3" type="ORF">GTC17254_00160</name>
</gene>
<dbReference type="Pfam" id="PF16314">
    <property type="entry name" value="DUF4954"/>
    <property type="match status" value="1"/>
</dbReference>
<evidence type="ECO:0000313" key="3">
    <source>
        <dbReference type="EMBL" id="BFO72419.1"/>
    </source>
</evidence>
<dbReference type="Gene3D" id="2.160.10.10">
    <property type="entry name" value="Hexapeptide repeat proteins"/>
    <property type="match status" value="1"/>
</dbReference>
<proteinExistence type="predicted"/>
<dbReference type="Pfam" id="PF20683">
    <property type="entry name" value="DUF6819"/>
    <property type="match status" value="1"/>
</dbReference>
<sequence>MRQLTDEEIITLEEHQCWAEDWTAITVAEDFMPNYLHRVMFYGDIELGEFTRNVEVSRGFMKHSGISNATLRNVSIGDNCLIENIGTYINNYTIGDDCYIGNVAMMETAEGATYGEGNLISVPNESGEGNLILFHRLNSQLAALMVQHADDKPLREAFRRLIHEDIECRMPDRGSIGNKVKIVNTKEIVNTIVYDDCEISGAERLSDCTIMSSPNASVFIGTAVICENSIIGDGSSITNGVKMQDCFVGEACQLSNGFTATSSVFFANSYMSKGEACAAFCGPFTTNHHQNGLLLSGIFSFYNAGNATSFSNDCGRMGAIRHGILERGCTTESGTLLAMPAHIGAFSICSGVLRHHPDTLAMPFSLIKTVGDTIYLKPGHTLTTAGLYRDVRKWAKRDVRIPGHQRSIVDFDWLSPFTVGEIIEGKEILERLREASDGHAPTYYYHEHAITAADLNLGIDNYDMALRIYMGTVLKQRMELNEAEQPYTRTGCGQWTDLGGMLLPSSEERALIDDIRNGDIETVQDIIDRLADIHTSYRNYEWAWAYQLILDYYHLSELTDDMVERIMQDYVAAQRTWADRIRQDAERESASGDVEESVLGDFIDTLNRESEPDKANSIIL</sequence>
<organism evidence="3">
    <name type="scientific">Prevotella sp. GTC17254</name>
    <dbReference type="NCBI Taxonomy" id="3236794"/>
    <lineage>
        <taxon>Bacteria</taxon>
        <taxon>Pseudomonadati</taxon>
        <taxon>Bacteroidota</taxon>
        <taxon>Bacteroidia</taxon>
        <taxon>Bacteroidales</taxon>
        <taxon>Prevotellaceae</taxon>
        <taxon>Prevotella</taxon>
    </lineage>
</organism>
<dbReference type="InterPro" id="IPR011004">
    <property type="entry name" value="Trimer_LpxA-like_sf"/>
</dbReference>
<evidence type="ECO:0000259" key="2">
    <source>
        <dbReference type="Pfam" id="PF20683"/>
    </source>
</evidence>
<feature type="domain" description="DUF4954" evidence="1">
    <location>
        <begin position="2"/>
        <end position="432"/>
    </location>
</feature>
<dbReference type="EMBL" id="AP035786">
    <property type="protein sequence ID" value="BFO72419.1"/>
    <property type="molecule type" value="Genomic_DNA"/>
</dbReference>
<evidence type="ECO:0000259" key="1">
    <source>
        <dbReference type="Pfam" id="PF16314"/>
    </source>
</evidence>
<name>A0AB33IT98_9BACT</name>
<accession>A0AB33IT98</accession>
<dbReference type="SUPFAM" id="SSF51161">
    <property type="entry name" value="Trimeric LpxA-like enzymes"/>
    <property type="match status" value="2"/>
</dbReference>
<reference evidence="3" key="1">
    <citation type="submission" date="2024-07" db="EMBL/GenBank/DDBJ databases">
        <title>Complete genome sequence of Prevotella sp. YM-2024 GTC17254.</title>
        <authorList>
            <person name="Hayashi M."/>
            <person name="Muto Y."/>
            <person name="Tanaka K."/>
            <person name="Niwa H."/>
        </authorList>
    </citation>
    <scope>NUCLEOTIDE SEQUENCE</scope>
    <source>
        <strain evidence="3">GTC17254</strain>
    </source>
</reference>
<protein>
    <submittedName>
        <fullName evidence="3">DUF4954 family protein</fullName>
    </submittedName>
</protein>
<feature type="domain" description="DUF6819" evidence="2">
    <location>
        <begin position="479"/>
        <end position="588"/>
    </location>
</feature>
<dbReference type="AlphaFoldDB" id="A0AB33IT98"/>
<dbReference type="InterPro" id="IPR032533">
    <property type="entry name" value="DUF4954"/>
</dbReference>
<dbReference type="InterPro" id="IPR049208">
    <property type="entry name" value="DUF6819"/>
</dbReference>